<evidence type="ECO:0000313" key="1">
    <source>
        <dbReference type="EMBL" id="KAH8001326.1"/>
    </source>
</evidence>
<dbReference type="EMBL" id="CM037621">
    <property type="protein sequence ID" value="KAH8001326.1"/>
    <property type="molecule type" value="Genomic_DNA"/>
</dbReference>
<accession>A0ACB8F861</accession>
<protein>
    <submittedName>
        <fullName evidence="1">Uncharacterized protein</fullName>
    </submittedName>
</protein>
<comment type="caution">
    <text evidence="1">The sequence shown here is derived from an EMBL/GenBank/DDBJ whole genome shotgun (WGS) entry which is preliminary data.</text>
</comment>
<reference evidence="1" key="1">
    <citation type="submission" date="2021-08" db="EMBL/GenBank/DDBJ databases">
        <title>The first chromosome-level gecko genome reveals the dynamic sex chromosomes of Neotropical dwarf geckos (Sphaerodactylidae: Sphaerodactylus).</title>
        <authorList>
            <person name="Pinto B.J."/>
            <person name="Keating S.E."/>
            <person name="Gamble T."/>
        </authorList>
    </citation>
    <scope>NUCLEOTIDE SEQUENCE</scope>
    <source>
        <strain evidence="1">TG3544</strain>
    </source>
</reference>
<gene>
    <name evidence="1" type="ORF">K3G42_004253</name>
</gene>
<dbReference type="Proteomes" id="UP000827872">
    <property type="component" value="Linkage Group LG08"/>
</dbReference>
<organism evidence="1 2">
    <name type="scientific">Sphaerodactylus townsendi</name>
    <dbReference type="NCBI Taxonomy" id="933632"/>
    <lineage>
        <taxon>Eukaryota</taxon>
        <taxon>Metazoa</taxon>
        <taxon>Chordata</taxon>
        <taxon>Craniata</taxon>
        <taxon>Vertebrata</taxon>
        <taxon>Euteleostomi</taxon>
        <taxon>Lepidosauria</taxon>
        <taxon>Squamata</taxon>
        <taxon>Bifurcata</taxon>
        <taxon>Gekkota</taxon>
        <taxon>Sphaerodactylidae</taxon>
        <taxon>Sphaerodactylus</taxon>
    </lineage>
</organism>
<sequence>MLGGAKAAGRHETTWLTQPMDQNIYSEWDTVAQSEWSRVWVQAGVWAPERGVVACQREQDEMRQEIHFLRRNMELLLARTLEGEQPVPPNDVPPGPSEPQPPQPPWRQRRLKARFDRMTETLAYFLVKVEAHMEGCGGDYEDEIEQVHEVEMHMEKHGSDYEDEVEQVHEVGALLEGEADGLYVEFYKSRAPKLRSFPHFMLALQGQFEDPFEEKAQVRLWQIPQGSQSLPASRGGPGLAGADPSPGDPALVGTVFSPSQLGLAVITRSQAVFRSSPPGVPTSLEEGLQGWGPSKCRGMKVVTC</sequence>
<name>A0ACB8F861_9SAUR</name>
<evidence type="ECO:0000313" key="2">
    <source>
        <dbReference type="Proteomes" id="UP000827872"/>
    </source>
</evidence>
<proteinExistence type="predicted"/>
<keyword evidence="2" id="KW-1185">Reference proteome</keyword>